<keyword evidence="10" id="KW-1185">Reference proteome</keyword>
<gene>
    <name evidence="7" type="primary">gloB</name>
    <name evidence="9" type="ORF">DEU29_11443</name>
</gene>
<evidence type="ECO:0000256" key="5">
    <source>
        <dbReference type="ARBA" id="ARBA00022801"/>
    </source>
</evidence>
<evidence type="ECO:0000256" key="6">
    <source>
        <dbReference type="ARBA" id="ARBA00022833"/>
    </source>
</evidence>
<dbReference type="PANTHER" id="PTHR43705:SF1">
    <property type="entry name" value="HYDROXYACYLGLUTATHIONE HYDROLASE GLOB"/>
    <property type="match status" value="1"/>
</dbReference>
<dbReference type="NCBIfam" id="TIGR03413">
    <property type="entry name" value="GSH_gloB"/>
    <property type="match status" value="1"/>
</dbReference>
<dbReference type="InterPro" id="IPR017782">
    <property type="entry name" value="Hydroxyacylglutathione_Hdrlase"/>
</dbReference>
<dbReference type="InterPro" id="IPR036866">
    <property type="entry name" value="RibonucZ/Hydroxyglut_hydro"/>
</dbReference>
<comment type="caution">
    <text evidence="9">The sequence shown here is derived from an EMBL/GenBank/DDBJ whole genome shotgun (WGS) entry which is preliminary data.</text>
</comment>
<keyword evidence="4 7" id="KW-0479">Metal-binding</keyword>
<feature type="binding site" evidence="7">
    <location>
        <position position="56"/>
    </location>
    <ligand>
        <name>Zn(2+)</name>
        <dbReference type="ChEBI" id="CHEBI:29105"/>
        <label>1</label>
    </ligand>
</feature>
<evidence type="ECO:0000256" key="7">
    <source>
        <dbReference type="HAMAP-Rule" id="MF_01374"/>
    </source>
</evidence>
<feature type="binding site" evidence="7">
    <location>
        <position position="127"/>
    </location>
    <ligand>
        <name>Zn(2+)</name>
        <dbReference type="ChEBI" id="CHEBI:29105"/>
        <label>1</label>
    </ligand>
</feature>
<evidence type="ECO:0000313" key="10">
    <source>
        <dbReference type="Proteomes" id="UP000295531"/>
    </source>
</evidence>
<dbReference type="InterPro" id="IPR001279">
    <property type="entry name" value="Metallo-B-lactamas"/>
</dbReference>
<dbReference type="RefSeq" id="WP_133540246.1">
    <property type="nucleotide sequence ID" value="NZ_SNXI01000014.1"/>
</dbReference>
<dbReference type="GO" id="GO:0004416">
    <property type="term" value="F:hydroxyacylglutathione hydrolase activity"/>
    <property type="evidence" value="ECO:0007669"/>
    <property type="project" value="UniProtKB-UniRule"/>
</dbReference>
<feature type="binding site" evidence="7">
    <location>
        <position position="59"/>
    </location>
    <ligand>
        <name>Zn(2+)</name>
        <dbReference type="ChEBI" id="CHEBI:29105"/>
        <label>2</label>
    </ligand>
</feature>
<name>A0A4R6P0L8_9GAMM</name>
<sequence>MRVHPIKAYNDNYIWLIQPTTEPAVIVVDPGDDKPVRQWLSDNNATIDSYLITHHHWDHTDGLAPLLNDYPAPVFGPKNSNIAAISASLSEGDKFSRLGLSFEVFETPGHTLDHISFYCNGYLFCGDTLFSGGCGRMFEGNPEMYVESLKKLRLLPGDTRVFCAHEYTQANLTFAVLVEPDNALLNSYLEKVKLMRQQNEITLPSSLQLELAMNPFLRFDQPTVISAAEQHAERALDSAADVFGCIRQWKDNL</sequence>
<reference evidence="9 10" key="1">
    <citation type="submission" date="2019-03" db="EMBL/GenBank/DDBJ databases">
        <title>Freshwater and sediment microbial communities from various areas in North America, analyzing microbe dynamics in response to fracking.</title>
        <authorList>
            <person name="Lamendella R."/>
        </authorList>
    </citation>
    <scope>NUCLEOTIDE SEQUENCE [LARGE SCALE GENOMIC DNA]</scope>
    <source>
        <strain evidence="9 10">18_TX</strain>
    </source>
</reference>
<feature type="domain" description="Metallo-beta-lactamase" evidence="8">
    <location>
        <begin position="11"/>
        <end position="165"/>
    </location>
</feature>
<dbReference type="OrthoDB" id="9802248at2"/>
<dbReference type="EC" id="3.1.2.6" evidence="7"/>
<dbReference type="InterPro" id="IPR035680">
    <property type="entry name" value="Clx_II_MBL"/>
</dbReference>
<organism evidence="9 10">
    <name type="scientific">Idiomarina aquatica</name>
    <dbReference type="NCBI Taxonomy" id="1327752"/>
    <lineage>
        <taxon>Bacteria</taxon>
        <taxon>Pseudomonadati</taxon>
        <taxon>Pseudomonadota</taxon>
        <taxon>Gammaproteobacteria</taxon>
        <taxon>Alteromonadales</taxon>
        <taxon>Idiomarinaceae</taxon>
        <taxon>Idiomarina</taxon>
    </lineage>
</organism>
<comment type="cofactor">
    <cofactor evidence="7">
        <name>Zn(2+)</name>
        <dbReference type="ChEBI" id="CHEBI:29105"/>
    </cofactor>
    <text evidence="7">Binds 2 Zn(2+) ions per subunit.</text>
</comment>
<dbReference type="SMART" id="SM00849">
    <property type="entry name" value="Lactamase_B"/>
    <property type="match status" value="1"/>
</dbReference>
<dbReference type="GO" id="GO:0046872">
    <property type="term" value="F:metal ion binding"/>
    <property type="evidence" value="ECO:0007669"/>
    <property type="project" value="UniProtKB-KW"/>
</dbReference>
<dbReference type="InterPro" id="IPR032282">
    <property type="entry name" value="HAGH_C"/>
</dbReference>
<evidence type="ECO:0000259" key="8">
    <source>
        <dbReference type="SMART" id="SM00849"/>
    </source>
</evidence>
<comment type="function">
    <text evidence="7">Thiolesterase that catalyzes the hydrolysis of S-D-lactoyl-glutathione to form glutathione and D-lactic acid.</text>
</comment>
<feature type="binding site" evidence="7">
    <location>
        <position position="54"/>
    </location>
    <ligand>
        <name>Zn(2+)</name>
        <dbReference type="ChEBI" id="CHEBI:29105"/>
        <label>1</label>
    </ligand>
</feature>
<feature type="binding site" evidence="7">
    <location>
        <position position="110"/>
    </location>
    <ligand>
        <name>Zn(2+)</name>
        <dbReference type="ChEBI" id="CHEBI:29105"/>
        <label>1</label>
    </ligand>
</feature>
<dbReference type="EMBL" id="SNXI01000014">
    <property type="protein sequence ID" value="TDP30997.1"/>
    <property type="molecule type" value="Genomic_DNA"/>
</dbReference>
<comment type="pathway">
    <text evidence="2 7">Secondary metabolite metabolism; methylglyoxal degradation; (R)-lactate from methylglyoxal: step 2/2.</text>
</comment>
<evidence type="ECO:0000256" key="1">
    <source>
        <dbReference type="ARBA" id="ARBA00001623"/>
    </source>
</evidence>
<dbReference type="Proteomes" id="UP000295531">
    <property type="component" value="Unassembled WGS sequence"/>
</dbReference>
<dbReference type="Gene3D" id="3.60.15.10">
    <property type="entry name" value="Ribonuclease Z/Hydroxyacylglutathione hydrolase-like"/>
    <property type="match status" value="1"/>
</dbReference>
<dbReference type="HAMAP" id="MF_01374">
    <property type="entry name" value="Glyoxalase_2"/>
    <property type="match status" value="1"/>
</dbReference>
<dbReference type="AlphaFoldDB" id="A0A4R6P0L8"/>
<comment type="catalytic activity">
    <reaction evidence="1 7">
        <text>an S-(2-hydroxyacyl)glutathione + H2O = a 2-hydroxy carboxylate + glutathione + H(+)</text>
        <dbReference type="Rhea" id="RHEA:21864"/>
        <dbReference type="ChEBI" id="CHEBI:15377"/>
        <dbReference type="ChEBI" id="CHEBI:15378"/>
        <dbReference type="ChEBI" id="CHEBI:57925"/>
        <dbReference type="ChEBI" id="CHEBI:58896"/>
        <dbReference type="ChEBI" id="CHEBI:71261"/>
        <dbReference type="EC" id="3.1.2.6"/>
    </reaction>
</comment>
<feature type="binding site" evidence="7">
    <location>
        <position position="165"/>
    </location>
    <ligand>
        <name>Zn(2+)</name>
        <dbReference type="ChEBI" id="CHEBI:29105"/>
        <label>2</label>
    </ligand>
</feature>
<evidence type="ECO:0000256" key="2">
    <source>
        <dbReference type="ARBA" id="ARBA00004963"/>
    </source>
</evidence>
<accession>A0A4R6P0L8</accession>
<feature type="binding site" evidence="7">
    <location>
        <position position="58"/>
    </location>
    <ligand>
        <name>Zn(2+)</name>
        <dbReference type="ChEBI" id="CHEBI:29105"/>
        <label>2</label>
    </ligand>
</feature>
<dbReference type="GO" id="GO:0019243">
    <property type="term" value="P:methylglyoxal catabolic process to D-lactate via S-lactoyl-glutathione"/>
    <property type="evidence" value="ECO:0007669"/>
    <property type="project" value="UniProtKB-UniRule"/>
</dbReference>
<dbReference type="SUPFAM" id="SSF56281">
    <property type="entry name" value="Metallo-hydrolase/oxidoreductase"/>
    <property type="match status" value="1"/>
</dbReference>
<dbReference type="Pfam" id="PF16123">
    <property type="entry name" value="HAGH_C"/>
    <property type="match status" value="1"/>
</dbReference>
<dbReference type="InterPro" id="IPR050110">
    <property type="entry name" value="Glyoxalase_II_hydrolase"/>
</dbReference>
<comment type="subunit">
    <text evidence="7">Monomer.</text>
</comment>
<dbReference type="CDD" id="cd07723">
    <property type="entry name" value="hydroxyacylglutathione_hydrolase_MBL-fold"/>
    <property type="match status" value="1"/>
</dbReference>
<keyword evidence="5 7" id="KW-0378">Hydrolase</keyword>
<dbReference type="PIRSF" id="PIRSF005457">
    <property type="entry name" value="Glx"/>
    <property type="match status" value="1"/>
</dbReference>
<feature type="binding site" evidence="7">
    <location>
        <position position="127"/>
    </location>
    <ligand>
        <name>Zn(2+)</name>
        <dbReference type="ChEBI" id="CHEBI:29105"/>
        <label>2</label>
    </ligand>
</feature>
<evidence type="ECO:0000256" key="4">
    <source>
        <dbReference type="ARBA" id="ARBA00022723"/>
    </source>
</evidence>
<dbReference type="PANTHER" id="PTHR43705">
    <property type="entry name" value="HYDROXYACYLGLUTATHIONE HYDROLASE"/>
    <property type="match status" value="1"/>
</dbReference>
<evidence type="ECO:0000256" key="3">
    <source>
        <dbReference type="ARBA" id="ARBA00006759"/>
    </source>
</evidence>
<comment type="similarity">
    <text evidence="3 7">Belongs to the metallo-beta-lactamase superfamily. Glyoxalase II family.</text>
</comment>
<keyword evidence="6 7" id="KW-0862">Zinc</keyword>
<proteinExistence type="inferred from homology"/>
<evidence type="ECO:0000313" key="9">
    <source>
        <dbReference type="EMBL" id="TDP30997.1"/>
    </source>
</evidence>
<dbReference type="UniPathway" id="UPA00619">
    <property type="reaction ID" value="UER00676"/>
</dbReference>
<protein>
    <recommendedName>
        <fullName evidence="7">Hydroxyacylglutathione hydrolase</fullName>
        <ecNumber evidence="7">3.1.2.6</ecNumber>
    </recommendedName>
    <alternativeName>
        <fullName evidence="7">Glyoxalase II</fullName>
        <shortName evidence="7">Glx II</shortName>
    </alternativeName>
</protein>
<dbReference type="Pfam" id="PF00753">
    <property type="entry name" value="Lactamase_B"/>
    <property type="match status" value="1"/>
</dbReference>